<keyword evidence="18" id="KW-1185">Reference proteome</keyword>
<dbReference type="PRINTS" id="PR00458">
    <property type="entry name" value="PEROXIDASE"/>
</dbReference>
<feature type="binding site" evidence="11">
    <location>
        <position position="397"/>
    </location>
    <ligand>
        <name>substrate</name>
    </ligand>
</feature>
<evidence type="ECO:0000256" key="14">
    <source>
        <dbReference type="PIRSR" id="PIRSR600823-5"/>
    </source>
</evidence>
<comment type="catalytic activity">
    <reaction evidence="1">
        <text>2 a phenolic donor + H2O2 = 2 a phenolic radical donor + 2 H2O</text>
        <dbReference type="Rhea" id="RHEA:56136"/>
        <dbReference type="ChEBI" id="CHEBI:15377"/>
        <dbReference type="ChEBI" id="CHEBI:16240"/>
        <dbReference type="ChEBI" id="CHEBI:139520"/>
        <dbReference type="ChEBI" id="CHEBI:139521"/>
        <dbReference type="EC" id="1.11.1.7"/>
    </reaction>
</comment>
<evidence type="ECO:0000256" key="6">
    <source>
        <dbReference type="ARBA" id="ARBA00022837"/>
    </source>
</evidence>
<keyword evidence="6 12" id="KW-0106">Calcium</keyword>
<keyword evidence="5 12" id="KW-0479">Metal-binding</keyword>
<feature type="binding site" evidence="12">
    <location>
        <position position="305"/>
    </location>
    <ligand>
        <name>Ca(2+)</name>
        <dbReference type="ChEBI" id="CHEBI:29108"/>
        <label>1</label>
    </ligand>
</feature>
<dbReference type="InterPro" id="IPR019794">
    <property type="entry name" value="Peroxidases_AS"/>
</dbReference>
<feature type="disulfide bond" evidence="14">
    <location>
        <begin position="434"/>
        <end position="461"/>
    </location>
</feature>
<keyword evidence="4" id="KW-0349">Heme</keyword>
<evidence type="ECO:0000259" key="16">
    <source>
        <dbReference type="PROSITE" id="PS50873"/>
    </source>
</evidence>
<evidence type="ECO:0000256" key="10">
    <source>
        <dbReference type="PIRSR" id="PIRSR600823-1"/>
    </source>
</evidence>
<gene>
    <name evidence="17" type="ORF">ILEXP_LOCUS30300</name>
</gene>
<evidence type="ECO:0000256" key="8">
    <source>
        <dbReference type="ARBA" id="ARBA00023004"/>
    </source>
</evidence>
<dbReference type="Gene3D" id="1.10.520.10">
    <property type="match status" value="2"/>
</dbReference>
<feature type="binding site" description="axial binding residue" evidence="12">
    <location>
        <position position="427"/>
    </location>
    <ligand>
        <name>heme b</name>
        <dbReference type="ChEBI" id="CHEBI:60344"/>
    </ligand>
    <ligandPart>
        <name>Fe</name>
        <dbReference type="ChEBI" id="CHEBI:18248"/>
    </ligandPart>
</feature>
<feature type="disulfide bond" evidence="14">
    <location>
        <begin position="355"/>
        <end position="550"/>
    </location>
</feature>
<dbReference type="PANTHER" id="PTHR31517:SF81">
    <property type="entry name" value="PEROXIDASE"/>
    <property type="match status" value="1"/>
</dbReference>
<evidence type="ECO:0000256" key="7">
    <source>
        <dbReference type="ARBA" id="ARBA00023002"/>
    </source>
</evidence>
<accession>A0ABC8SWC1</accession>
<dbReference type="InterPro" id="IPR033905">
    <property type="entry name" value="Secretory_peroxidase"/>
</dbReference>
<feature type="disulfide bond" evidence="14">
    <location>
        <begin position="303"/>
        <end position="308"/>
    </location>
</feature>
<dbReference type="EMBL" id="CAUOFW020003691">
    <property type="protein sequence ID" value="CAK9161497.1"/>
    <property type="molecule type" value="Genomic_DNA"/>
</dbReference>
<sequence>MLNDASTAAALLRLAFHDCQVDGCDGSVLFRVSIGSTPETLSGMNFGLRKLNIINDIKSSLETICPQTVSCADIVQLAAREAIYLTGGPYLEILSGRRDAMSVSKQRADKELPAADISVDEFIGFFSQKNISLEVGVALTGAHSLGIGHCQNFEKQLQPVIDPTLSPSLTVMLQMICSSPSLSDETFMTNDATTFLFDNCYFIDILNGREHLKIDSEISRDQRTLPYVVAFAKNQKWFFNSFLSGFMKLSSHKVLVGEEGEIRRECRIRCPSAELIVKQTVSSSMLNDASTAAALLRLAFHDCQVDGCDGSVLFRVSIGSTPETLSGMNFGLRKLNIINDIKSSLETICPQTVSCADIVQLAAREAIYLTGGPYLEILSGRRDAMSVSKQRADKELPAADISVDEFIGFFSQKNISLEVGVALTGAHSLGIGHCQNFEKQLQPVIDPTLSPSLTVMLQMICSSPSLSDETFMTNDATTFLFDNCYFIDILNGREHLKIDSEISRDQRTLPYVVAFAKNQKWFFNSFLSGFMKLSSHKVQVGEEGEIRRECRFVNSY</sequence>
<dbReference type="InterPro" id="IPR002016">
    <property type="entry name" value="Haem_peroxidase"/>
</dbReference>
<evidence type="ECO:0000256" key="15">
    <source>
        <dbReference type="RuleBase" id="RU004241"/>
    </source>
</evidence>
<comment type="cofactor">
    <cofactor evidence="12">
        <name>Ca(2+)</name>
        <dbReference type="ChEBI" id="CHEBI:29108"/>
    </cofactor>
    <text evidence="12">Binds 2 calcium ions per subunit.</text>
</comment>
<name>A0ABC8SWC1_9AQUA</name>
<evidence type="ECO:0000256" key="1">
    <source>
        <dbReference type="ARBA" id="ARBA00000189"/>
    </source>
</evidence>
<feature type="binding site" evidence="12">
    <location>
        <position position="309"/>
    </location>
    <ligand>
        <name>Ca(2+)</name>
        <dbReference type="ChEBI" id="CHEBI:29108"/>
        <label>1</label>
    </ligand>
</feature>
<feature type="disulfide bond" evidence="14">
    <location>
        <begin position="270"/>
        <end position="349"/>
    </location>
</feature>
<dbReference type="SUPFAM" id="SSF48113">
    <property type="entry name" value="Heme-dependent peroxidases"/>
    <property type="match status" value="2"/>
</dbReference>
<keyword evidence="3" id="KW-0575">Peroxidase</keyword>
<dbReference type="Proteomes" id="UP001642360">
    <property type="component" value="Unassembled WGS sequence"/>
</dbReference>
<feature type="binding site" evidence="12">
    <location>
        <position position="307"/>
    </location>
    <ligand>
        <name>Ca(2+)</name>
        <dbReference type="ChEBI" id="CHEBI:29108"/>
        <label>1</label>
    </ligand>
</feature>
<reference evidence="17 18" key="1">
    <citation type="submission" date="2024-02" db="EMBL/GenBank/DDBJ databases">
        <authorList>
            <person name="Vignale AGUSTIN F."/>
            <person name="Sosa J E."/>
            <person name="Modenutti C."/>
        </authorList>
    </citation>
    <scope>NUCLEOTIDE SEQUENCE [LARGE SCALE GENOMIC DNA]</scope>
</reference>
<evidence type="ECO:0000256" key="4">
    <source>
        <dbReference type="ARBA" id="ARBA00022617"/>
    </source>
</evidence>
<dbReference type="InterPro" id="IPR010255">
    <property type="entry name" value="Haem_peroxidase_sf"/>
</dbReference>
<dbReference type="AlphaFoldDB" id="A0ABC8SWC1"/>
<feature type="active site" description="Proton acceptor" evidence="10">
    <location>
        <position position="301"/>
    </location>
</feature>
<feature type="domain" description="Plant heme peroxidase family profile" evidence="16">
    <location>
        <begin position="270"/>
        <end position="554"/>
    </location>
</feature>
<evidence type="ECO:0000256" key="9">
    <source>
        <dbReference type="ARBA" id="ARBA00023157"/>
    </source>
</evidence>
<dbReference type="CDD" id="cd00693">
    <property type="entry name" value="secretory_peroxidase"/>
    <property type="match status" value="1"/>
</dbReference>
<evidence type="ECO:0000256" key="13">
    <source>
        <dbReference type="PIRSR" id="PIRSR600823-4"/>
    </source>
</evidence>
<feature type="binding site" evidence="12">
    <location>
        <position position="302"/>
    </location>
    <ligand>
        <name>Ca(2+)</name>
        <dbReference type="ChEBI" id="CHEBI:29108"/>
        <label>1</label>
    </ligand>
</feature>
<comment type="similarity">
    <text evidence="15">Belongs to the peroxidase family.</text>
</comment>
<feature type="binding site" evidence="12">
    <location>
        <position position="323"/>
    </location>
    <ligand>
        <name>Ca(2+)</name>
        <dbReference type="ChEBI" id="CHEBI:29108"/>
        <label>1</label>
    </ligand>
</feature>
<evidence type="ECO:0000256" key="2">
    <source>
        <dbReference type="ARBA" id="ARBA00012313"/>
    </source>
</evidence>
<evidence type="ECO:0000256" key="5">
    <source>
        <dbReference type="ARBA" id="ARBA00022723"/>
    </source>
</evidence>
<proteinExistence type="inferred from homology"/>
<evidence type="ECO:0000256" key="3">
    <source>
        <dbReference type="ARBA" id="ARBA00022559"/>
    </source>
</evidence>
<comment type="caution">
    <text evidence="17">The sequence shown here is derived from an EMBL/GenBank/DDBJ whole genome shotgun (WGS) entry which is preliminary data.</text>
</comment>
<dbReference type="EC" id="1.11.1.7" evidence="2"/>
<dbReference type="GO" id="GO:0140825">
    <property type="term" value="F:lactoperoxidase activity"/>
    <property type="evidence" value="ECO:0007669"/>
    <property type="project" value="UniProtKB-EC"/>
</dbReference>
<dbReference type="PROSITE" id="PS00436">
    <property type="entry name" value="PEROXIDASE_2"/>
    <property type="match status" value="2"/>
</dbReference>
<evidence type="ECO:0000313" key="18">
    <source>
        <dbReference type="Proteomes" id="UP001642360"/>
    </source>
</evidence>
<dbReference type="PANTHER" id="PTHR31517">
    <property type="match status" value="1"/>
</dbReference>
<feature type="binding site" evidence="12">
    <location>
        <position position="311"/>
    </location>
    <ligand>
        <name>Ca(2+)</name>
        <dbReference type="ChEBI" id="CHEBI:29108"/>
        <label>1</label>
    </ligand>
</feature>
<dbReference type="PROSITE" id="PS50873">
    <property type="entry name" value="PEROXIDASE_4"/>
    <property type="match status" value="2"/>
</dbReference>
<comment type="cofactor">
    <cofactor evidence="12">
        <name>heme b</name>
        <dbReference type="ChEBI" id="CHEBI:60344"/>
    </cofactor>
    <text evidence="12">Binds 1 heme b (iron(II)-protoporphyrin IX) group per subunit.</text>
</comment>
<dbReference type="PRINTS" id="PR00461">
    <property type="entry name" value="PLPEROXIDASE"/>
</dbReference>
<dbReference type="GO" id="GO:0046872">
    <property type="term" value="F:metal ion binding"/>
    <property type="evidence" value="ECO:0007669"/>
    <property type="project" value="UniProtKB-KW"/>
</dbReference>
<keyword evidence="7" id="KW-0560">Oxidoreductase</keyword>
<dbReference type="Gene3D" id="1.10.420.10">
    <property type="entry name" value="Peroxidase, domain 2"/>
    <property type="match status" value="2"/>
</dbReference>
<evidence type="ECO:0000256" key="11">
    <source>
        <dbReference type="PIRSR" id="PIRSR600823-2"/>
    </source>
</evidence>
<organism evidence="17 18">
    <name type="scientific">Ilex paraguariensis</name>
    <name type="common">yerba mate</name>
    <dbReference type="NCBI Taxonomy" id="185542"/>
    <lineage>
        <taxon>Eukaryota</taxon>
        <taxon>Viridiplantae</taxon>
        <taxon>Streptophyta</taxon>
        <taxon>Embryophyta</taxon>
        <taxon>Tracheophyta</taxon>
        <taxon>Spermatophyta</taxon>
        <taxon>Magnoliopsida</taxon>
        <taxon>eudicotyledons</taxon>
        <taxon>Gunneridae</taxon>
        <taxon>Pentapetalae</taxon>
        <taxon>asterids</taxon>
        <taxon>campanulids</taxon>
        <taxon>Aquifoliales</taxon>
        <taxon>Aquifoliaceae</taxon>
        <taxon>Ilex</taxon>
    </lineage>
</organism>
<feature type="domain" description="Plant heme peroxidase family profile" evidence="16">
    <location>
        <begin position="1"/>
        <end position="270"/>
    </location>
</feature>
<evidence type="ECO:0000313" key="17">
    <source>
        <dbReference type="EMBL" id="CAK9161497.1"/>
    </source>
</evidence>
<feature type="site" description="Transition state stabilizer" evidence="13">
    <location>
        <position position="297"/>
    </location>
</feature>
<dbReference type="Pfam" id="PF00141">
    <property type="entry name" value="peroxidase"/>
    <property type="match status" value="2"/>
</dbReference>
<feature type="binding site" evidence="12">
    <location>
        <position position="475"/>
    </location>
    <ligand>
        <name>Ca(2+)</name>
        <dbReference type="ChEBI" id="CHEBI:29108"/>
        <label>2</label>
    </ligand>
</feature>
<evidence type="ECO:0000256" key="12">
    <source>
        <dbReference type="PIRSR" id="PIRSR600823-3"/>
    </source>
</evidence>
<protein>
    <recommendedName>
        <fullName evidence="2">peroxidase</fullName>
        <ecNumber evidence="2">1.11.1.7</ecNumber>
    </recommendedName>
</protein>
<feature type="binding site" evidence="12">
    <location>
        <position position="482"/>
    </location>
    <ligand>
        <name>Ca(2+)</name>
        <dbReference type="ChEBI" id="CHEBI:29108"/>
        <label>2</label>
    </ligand>
</feature>
<keyword evidence="8 12" id="KW-0408">Iron</keyword>
<dbReference type="InterPro" id="IPR000823">
    <property type="entry name" value="Peroxidase_pln"/>
</dbReference>
<keyword evidence="9 14" id="KW-1015">Disulfide bond</keyword>